<reference evidence="1" key="1">
    <citation type="submission" date="2022-08" db="UniProtKB">
        <authorList>
            <consortium name="EnsemblMetazoa"/>
        </authorList>
    </citation>
    <scope>IDENTIFICATION</scope>
    <source>
        <strain evidence="1">EBRO</strain>
    </source>
</reference>
<dbReference type="VEuPathDB" id="VectorBase:AATE019222"/>
<accession>A0A182JJH3</accession>
<name>A0A182JJH3_ANOAO</name>
<proteinExistence type="predicted"/>
<organism evidence="1">
    <name type="scientific">Anopheles atroparvus</name>
    <name type="common">European mosquito</name>
    <dbReference type="NCBI Taxonomy" id="41427"/>
    <lineage>
        <taxon>Eukaryota</taxon>
        <taxon>Metazoa</taxon>
        <taxon>Ecdysozoa</taxon>
        <taxon>Arthropoda</taxon>
        <taxon>Hexapoda</taxon>
        <taxon>Insecta</taxon>
        <taxon>Pterygota</taxon>
        <taxon>Neoptera</taxon>
        <taxon>Endopterygota</taxon>
        <taxon>Diptera</taxon>
        <taxon>Nematocera</taxon>
        <taxon>Culicoidea</taxon>
        <taxon>Culicidae</taxon>
        <taxon>Anophelinae</taxon>
        <taxon>Anopheles</taxon>
    </lineage>
</organism>
<sequence length="121" mass="12621">MQIAWATALGALVLLAVTVGSVAPNDDPLSRLLDTGGTGAFGSIGGKEVSGPISIRDSIIGDIISINVKVTNTTWTSSVSVELLRVLVCALNEYGDYGIEMADVRRALAQYVERGGLGGQW</sequence>
<dbReference type="AlphaFoldDB" id="A0A182JJH3"/>
<dbReference type="EnsemblMetazoa" id="AATE019222-RA">
    <property type="protein sequence ID" value="AATE019222-PA.1"/>
    <property type="gene ID" value="AATE019222"/>
</dbReference>
<protein>
    <submittedName>
        <fullName evidence="1">Uncharacterized protein</fullName>
    </submittedName>
</protein>
<evidence type="ECO:0000313" key="1">
    <source>
        <dbReference type="EnsemblMetazoa" id="AATE019222-PA.1"/>
    </source>
</evidence>